<dbReference type="AlphaFoldDB" id="A0A8X7QXI4"/>
<evidence type="ECO:0000313" key="3">
    <source>
        <dbReference type="Proteomes" id="UP000886595"/>
    </source>
</evidence>
<gene>
    <name evidence="2" type="ORF">Bca52824_060456</name>
</gene>
<protein>
    <submittedName>
        <fullName evidence="2">Uncharacterized protein</fullName>
    </submittedName>
</protein>
<proteinExistence type="predicted"/>
<feature type="compositionally biased region" description="Basic and acidic residues" evidence="1">
    <location>
        <begin position="1"/>
        <end position="22"/>
    </location>
</feature>
<name>A0A8X7QXI4_BRACI</name>
<sequence>MPTRSADKCQESDNRTKTRDPPPAKLVAAVRSFLMQPLISAFESNHEHRDMTGGDKSGDLSTHSPSFSLGLTQEEQVGIGTLEGAHRVPIIDDIPKDSLDGGSADVELLRKSKRAKLHPSALVAGYQSGTEMKNRAMFDHIGFSANCDGFLFLAKFTNLKQKLEKSFVINVAGLSVTDKDISDIVDRVAATDFKG</sequence>
<feature type="region of interest" description="Disordered" evidence="1">
    <location>
        <begin position="1"/>
        <end position="23"/>
    </location>
</feature>
<reference evidence="2 3" key="1">
    <citation type="submission" date="2020-02" db="EMBL/GenBank/DDBJ databases">
        <authorList>
            <person name="Ma Q."/>
            <person name="Huang Y."/>
            <person name="Song X."/>
            <person name="Pei D."/>
        </authorList>
    </citation>
    <scope>NUCLEOTIDE SEQUENCE [LARGE SCALE GENOMIC DNA]</scope>
    <source>
        <strain evidence="2">Sxm20200214</strain>
        <tissue evidence="2">Leaf</tissue>
    </source>
</reference>
<keyword evidence="3" id="KW-1185">Reference proteome</keyword>
<feature type="region of interest" description="Disordered" evidence="1">
    <location>
        <begin position="47"/>
        <end position="67"/>
    </location>
</feature>
<accession>A0A8X7QXI4</accession>
<dbReference type="Proteomes" id="UP000886595">
    <property type="component" value="Unassembled WGS sequence"/>
</dbReference>
<feature type="compositionally biased region" description="Basic and acidic residues" evidence="1">
    <location>
        <begin position="47"/>
        <end position="58"/>
    </location>
</feature>
<dbReference type="EMBL" id="JAAMPC010000012">
    <property type="protein sequence ID" value="KAG2277901.1"/>
    <property type="molecule type" value="Genomic_DNA"/>
</dbReference>
<evidence type="ECO:0000256" key="1">
    <source>
        <dbReference type="SAM" id="MobiDB-lite"/>
    </source>
</evidence>
<evidence type="ECO:0000313" key="2">
    <source>
        <dbReference type="EMBL" id="KAG2277901.1"/>
    </source>
</evidence>
<organism evidence="2 3">
    <name type="scientific">Brassica carinata</name>
    <name type="common">Ethiopian mustard</name>
    <name type="synonym">Abyssinian cabbage</name>
    <dbReference type="NCBI Taxonomy" id="52824"/>
    <lineage>
        <taxon>Eukaryota</taxon>
        <taxon>Viridiplantae</taxon>
        <taxon>Streptophyta</taxon>
        <taxon>Embryophyta</taxon>
        <taxon>Tracheophyta</taxon>
        <taxon>Spermatophyta</taxon>
        <taxon>Magnoliopsida</taxon>
        <taxon>eudicotyledons</taxon>
        <taxon>Gunneridae</taxon>
        <taxon>Pentapetalae</taxon>
        <taxon>rosids</taxon>
        <taxon>malvids</taxon>
        <taxon>Brassicales</taxon>
        <taxon>Brassicaceae</taxon>
        <taxon>Brassiceae</taxon>
        <taxon>Brassica</taxon>
    </lineage>
</organism>
<comment type="caution">
    <text evidence="2">The sequence shown here is derived from an EMBL/GenBank/DDBJ whole genome shotgun (WGS) entry which is preliminary data.</text>
</comment>